<sequence>MPFPSPLFRLVYHSQAVESFTPEALDMLLRRARSRNAQHRISGLLLYSEGRFLQVIEGPGPALDRLYSLIEADPRHCEVRTLAYEPLTTRAFPDWRMGYLPVEAAALEQATGFLSLAATPGFAAHPPAELWELLRSFAQGQLVDG</sequence>
<proteinExistence type="predicted"/>
<dbReference type="AlphaFoldDB" id="A0A246FQS7"/>
<organism evidence="2 3">
    <name type="scientific">Hymenobacter amundsenii</name>
    <dbReference type="NCBI Taxonomy" id="2006685"/>
    <lineage>
        <taxon>Bacteria</taxon>
        <taxon>Pseudomonadati</taxon>
        <taxon>Bacteroidota</taxon>
        <taxon>Cytophagia</taxon>
        <taxon>Cytophagales</taxon>
        <taxon>Hymenobacteraceae</taxon>
        <taxon>Hymenobacter</taxon>
    </lineage>
</organism>
<dbReference type="PROSITE" id="PS50925">
    <property type="entry name" value="BLUF"/>
    <property type="match status" value="1"/>
</dbReference>
<dbReference type="SMART" id="SM01034">
    <property type="entry name" value="BLUF"/>
    <property type="match status" value="1"/>
</dbReference>
<dbReference type="GO" id="GO:0009882">
    <property type="term" value="F:blue light photoreceptor activity"/>
    <property type="evidence" value="ECO:0007669"/>
    <property type="project" value="InterPro"/>
</dbReference>
<feature type="domain" description="BLUF" evidence="1">
    <location>
        <begin position="7"/>
        <end position="98"/>
    </location>
</feature>
<evidence type="ECO:0000313" key="2">
    <source>
        <dbReference type="EMBL" id="OWP65093.1"/>
    </source>
</evidence>
<dbReference type="RefSeq" id="WP_088462704.1">
    <property type="nucleotide sequence ID" value="NZ_NIRR01000001.1"/>
</dbReference>
<keyword evidence="3" id="KW-1185">Reference proteome</keyword>
<dbReference type="SUPFAM" id="SSF54975">
    <property type="entry name" value="Acylphosphatase/BLUF domain-like"/>
    <property type="match status" value="1"/>
</dbReference>
<dbReference type="OrthoDB" id="1122028at2"/>
<dbReference type="Pfam" id="PF04940">
    <property type="entry name" value="BLUF"/>
    <property type="match status" value="1"/>
</dbReference>
<reference evidence="2 3" key="1">
    <citation type="submission" date="2017-06" db="EMBL/GenBank/DDBJ databases">
        <title>Hymenobacter amundsenii sp. nov. isolated from regoliths in Antarctica.</title>
        <authorList>
            <person name="Sedlacek I."/>
            <person name="Kralova S."/>
            <person name="Pantucek R."/>
            <person name="Svec P."/>
            <person name="Holochova P."/>
            <person name="Stankova E."/>
            <person name="Vrbovska V."/>
            <person name="Busse H.-J."/>
        </authorList>
    </citation>
    <scope>NUCLEOTIDE SEQUENCE [LARGE SCALE GENOMIC DNA]</scope>
    <source>
        <strain evidence="2 3">CCM 8682</strain>
    </source>
</reference>
<dbReference type="Gene3D" id="3.30.70.100">
    <property type="match status" value="1"/>
</dbReference>
<name>A0A246FQS7_9BACT</name>
<dbReference type="InterPro" id="IPR007024">
    <property type="entry name" value="BLUF_domain"/>
</dbReference>
<evidence type="ECO:0000313" key="3">
    <source>
        <dbReference type="Proteomes" id="UP000197277"/>
    </source>
</evidence>
<accession>A0A246FQS7</accession>
<comment type="caution">
    <text evidence="2">The sequence shown here is derived from an EMBL/GenBank/DDBJ whole genome shotgun (WGS) entry which is preliminary data.</text>
</comment>
<dbReference type="InterPro" id="IPR036046">
    <property type="entry name" value="Acylphosphatase-like_dom_sf"/>
</dbReference>
<dbReference type="GO" id="GO:0071949">
    <property type="term" value="F:FAD binding"/>
    <property type="evidence" value="ECO:0007669"/>
    <property type="project" value="InterPro"/>
</dbReference>
<dbReference type="Proteomes" id="UP000197277">
    <property type="component" value="Unassembled WGS sequence"/>
</dbReference>
<gene>
    <name evidence="2" type="ORF">CDA63_01690</name>
</gene>
<evidence type="ECO:0000259" key="1">
    <source>
        <dbReference type="PROSITE" id="PS50925"/>
    </source>
</evidence>
<dbReference type="EMBL" id="NIRR01000001">
    <property type="protein sequence ID" value="OWP65093.1"/>
    <property type="molecule type" value="Genomic_DNA"/>
</dbReference>
<protein>
    <recommendedName>
        <fullName evidence="1">BLUF domain-containing protein</fullName>
    </recommendedName>
</protein>